<organism evidence="2 3">
    <name type="scientific">Cylindrobasidium torrendii FP15055 ss-10</name>
    <dbReference type="NCBI Taxonomy" id="1314674"/>
    <lineage>
        <taxon>Eukaryota</taxon>
        <taxon>Fungi</taxon>
        <taxon>Dikarya</taxon>
        <taxon>Basidiomycota</taxon>
        <taxon>Agaricomycotina</taxon>
        <taxon>Agaricomycetes</taxon>
        <taxon>Agaricomycetidae</taxon>
        <taxon>Agaricales</taxon>
        <taxon>Marasmiineae</taxon>
        <taxon>Physalacriaceae</taxon>
        <taxon>Cylindrobasidium</taxon>
    </lineage>
</organism>
<dbReference type="OrthoDB" id="3254429at2759"/>
<feature type="region of interest" description="Disordered" evidence="1">
    <location>
        <begin position="1"/>
        <end position="30"/>
    </location>
</feature>
<accession>A0A0D7ATL3</accession>
<feature type="region of interest" description="Disordered" evidence="1">
    <location>
        <begin position="96"/>
        <end position="115"/>
    </location>
</feature>
<reference evidence="2 3" key="1">
    <citation type="journal article" date="2015" name="Fungal Genet. Biol.">
        <title>Evolution of novel wood decay mechanisms in Agaricales revealed by the genome sequences of Fistulina hepatica and Cylindrobasidium torrendii.</title>
        <authorList>
            <person name="Floudas D."/>
            <person name="Held B.W."/>
            <person name="Riley R."/>
            <person name="Nagy L.G."/>
            <person name="Koehler G."/>
            <person name="Ransdell A.S."/>
            <person name="Younus H."/>
            <person name="Chow J."/>
            <person name="Chiniquy J."/>
            <person name="Lipzen A."/>
            <person name="Tritt A."/>
            <person name="Sun H."/>
            <person name="Haridas S."/>
            <person name="LaButti K."/>
            <person name="Ohm R.A."/>
            <person name="Kues U."/>
            <person name="Blanchette R.A."/>
            <person name="Grigoriev I.V."/>
            <person name="Minto R.E."/>
            <person name="Hibbett D.S."/>
        </authorList>
    </citation>
    <scope>NUCLEOTIDE SEQUENCE [LARGE SCALE GENOMIC DNA]</scope>
    <source>
        <strain evidence="2 3">FP15055 ss-10</strain>
    </source>
</reference>
<name>A0A0D7ATL3_9AGAR</name>
<dbReference type="AlphaFoldDB" id="A0A0D7ATL3"/>
<evidence type="ECO:0000256" key="1">
    <source>
        <dbReference type="SAM" id="MobiDB-lite"/>
    </source>
</evidence>
<gene>
    <name evidence="2" type="ORF">CYLTODRAFT_459763</name>
</gene>
<keyword evidence="3" id="KW-1185">Reference proteome</keyword>
<protein>
    <submittedName>
        <fullName evidence="2">Uncharacterized protein</fullName>
    </submittedName>
</protein>
<evidence type="ECO:0000313" key="2">
    <source>
        <dbReference type="EMBL" id="KIY61567.1"/>
    </source>
</evidence>
<dbReference type="STRING" id="1314674.A0A0D7ATL3"/>
<dbReference type="Proteomes" id="UP000054007">
    <property type="component" value="Unassembled WGS sequence"/>
</dbReference>
<proteinExistence type="predicted"/>
<evidence type="ECO:0000313" key="3">
    <source>
        <dbReference type="Proteomes" id="UP000054007"/>
    </source>
</evidence>
<dbReference type="EMBL" id="KN880915">
    <property type="protein sequence ID" value="KIY61567.1"/>
    <property type="molecule type" value="Genomic_DNA"/>
</dbReference>
<sequence>MSDPSEPSEDYHSDCGSDSDNTFHSPAASVDSVDVLLADVRYDEAYRRARLTRDIATQTEAIATAPQPAVPPGDNTVYQVGAAGSVSDWSTAAAAQHQGQHAVASTTRHKPRNNRDRTTAHTVVVVGRPPGVYPSAEAREHYSRVSGAIYQGYPDRRSAVLAWDAAQAQGLVGTVDGQQPLSPRFRPMNLASTRASPPSAMAAPGDERRFYCVYRGIEPGLYDSALESGLARGGVRQEVHESFGQYTIARDKLIRAIIKQEVQNVGL</sequence>